<dbReference type="Proteomes" id="UP000027855">
    <property type="component" value="Unassembled WGS sequence"/>
</dbReference>
<dbReference type="EMBL" id="JJMT01000005">
    <property type="protein sequence ID" value="KEO46448.1"/>
    <property type="molecule type" value="Genomic_DNA"/>
</dbReference>
<dbReference type="PATRIC" id="fig|1304.173.peg.1240"/>
<protein>
    <submittedName>
        <fullName evidence="1">HAD family hydrolase</fullName>
    </submittedName>
</protein>
<dbReference type="AlphaFoldDB" id="A0A074IXG0"/>
<dbReference type="InterPro" id="IPR011951">
    <property type="entry name" value="HAD-SF_hydro_IA_YjjG/PynA"/>
</dbReference>
<comment type="caution">
    <text evidence="1">The sequence shown here is derived from an EMBL/GenBank/DDBJ whole genome shotgun (WGS) entry which is preliminary data.</text>
</comment>
<accession>A0A074IXG0</accession>
<dbReference type="Gene3D" id="1.10.150.240">
    <property type="entry name" value="Putative phosphatase, domain 2"/>
    <property type="match status" value="1"/>
</dbReference>
<name>A0A074IXG0_STRSL</name>
<dbReference type="InterPro" id="IPR023214">
    <property type="entry name" value="HAD_sf"/>
</dbReference>
<dbReference type="Pfam" id="PF00702">
    <property type="entry name" value="Hydrolase"/>
    <property type="match status" value="1"/>
</dbReference>
<dbReference type="RefSeq" id="WP_037600698.1">
    <property type="nucleotide sequence ID" value="NZ_BPPT01000002.1"/>
</dbReference>
<dbReference type="PRINTS" id="PR00413">
    <property type="entry name" value="HADHALOGNASE"/>
</dbReference>
<dbReference type="NCBIfam" id="TIGR02254">
    <property type="entry name" value="YjjG_YfnB"/>
    <property type="match status" value="1"/>
</dbReference>
<dbReference type="Gene3D" id="3.40.50.1000">
    <property type="entry name" value="HAD superfamily/HAD-like"/>
    <property type="match status" value="1"/>
</dbReference>
<organism evidence="1 2">
    <name type="scientific">Streptococcus salivarius</name>
    <dbReference type="NCBI Taxonomy" id="1304"/>
    <lineage>
        <taxon>Bacteria</taxon>
        <taxon>Bacillati</taxon>
        <taxon>Bacillota</taxon>
        <taxon>Bacilli</taxon>
        <taxon>Lactobacillales</taxon>
        <taxon>Streptococcaceae</taxon>
        <taxon>Streptococcus</taxon>
    </lineage>
</organism>
<dbReference type="GO" id="GO:0008253">
    <property type="term" value="F:5'-nucleotidase activity"/>
    <property type="evidence" value="ECO:0007669"/>
    <property type="project" value="InterPro"/>
</dbReference>
<dbReference type="PANTHER" id="PTHR47478">
    <property type="match status" value="1"/>
</dbReference>
<dbReference type="InterPro" id="IPR052550">
    <property type="entry name" value="Pyrimidine_5'-ntase_YjjG"/>
</dbReference>
<dbReference type="InterPro" id="IPR023198">
    <property type="entry name" value="PGP-like_dom2"/>
</dbReference>
<dbReference type="KEGG" id="strs:SSAL8618_06395"/>
<proteinExistence type="predicted"/>
<dbReference type="InterPro" id="IPR036412">
    <property type="entry name" value="HAD-like_sf"/>
</dbReference>
<dbReference type="SFLD" id="SFLDG01129">
    <property type="entry name" value="C1.5:_HAD__Beta-PGM__Phosphata"/>
    <property type="match status" value="1"/>
</dbReference>
<dbReference type="InterPro" id="IPR006439">
    <property type="entry name" value="HAD-SF_hydro_IA"/>
</dbReference>
<evidence type="ECO:0000313" key="1">
    <source>
        <dbReference type="EMBL" id="KEO46448.1"/>
    </source>
</evidence>
<dbReference type="SFLD" id="SFLDS00003">
    <property type="entry name" value="Haloacid_Dehalogenase"/>
    <property type="match status" value="1"/>
</dbReference>
<gene>
    <name evidence="1" type="ORF">DL07_09040</name>
</gene>
<evidence type="ECO:0000313" key="2">
    <source>
        <dbReference type="Proteomes" id="UP000027855"/>
    </source>
</evidence>
<dbReference type="PANTHER" id="PTHR47478:SF1">
    <property type="entry name" value="PYRIMIDINE 5'-NUCLEOTIDASE YJJG"/>
    <property type="match status" value="1"/>
</dbReference>
<dbReference type="SUPFAM" id="SSF56784">
    <property type="entry name" value="HAD-like"/>
    <property type="match status" value="1"/>
</dbReference>
<sequence length="231" mass="26157">MTYTHLLFDLDHTLLDFDRAEDLALTYLLEGAGVASRDLKVYKDHYIPMNRSMWEDLNHGLITKPELLRTRFSRLFEHFGQEVDGSHLAGRYQHFLSQQGQELPQAHAFLSNVKNRGHKIYAATNGVSYIQRGRLQASSILPFFDDIFISDEVGAHKPSTDFFEKIADQVNDFHPDSALMIGDSLTADIQGGNNAGIDSIWFNPKGLVNETPAVPTYQVKNYQEILTILSK</sequence>
<dbReference type="NCBIfam" id="TIGR01549">
    <property type="entry name" value="HAD-SF-IA-v1"/>
    <property type="match status" value="1"/>
</dbReference>
<keyword evidence="1" id="KW-0378">Hydrolase</keyword>
<reference evidence="1 2" key="1">
    <citation type="submission" date="2014-04" db="EMBL/GenBank/DDBJ databases">
        <title>Variable characteristics of bacteriocin-producing Streptococcus salivarius strains isolated from Malaysian subjects.</title>
        <authorList>
            <person name="Philip K."/>
            <person name="Barbour A."/>
        </authorList>
    </citation>
    <scope>NUCLEOTIDE SEQUENCE [LARGE SCALE GENOMIC DNA]</scope>
    <source>
        <strain evidence="1 2">NU10</strain>
    </source>
</reference>